<comment type="caution">
    <text evidence="2">The sequence shown here is derived from an EMBL/GenBank/DDBJ whole genome shotgun (WGS) entry which is preliminary data.</text>
</comment>
<dbReference type="Proteomes" id="UP000237000">
    <property type="component" value="Unassembled WGS sequence"/>
</dbReference>
<evidence type="ECO:0000313" key="2">
    <source>
        <dbReference type="EMBL" id="PON67896.1"/>
    </source>
</evidence>
<feature type="non-terminal residue" evidence="2">
    <location>
        <position position="1"/>
    </location>
</feature>
<dbReference type="InParanoid" id="A0A2P5D3M6"/>
<protein>
    <submittedName>
        <fullName evidence="2">Uncharacterized protein</fullName>
    </submittedName>
</protein>
<feature type="region of interest" description="Disordered" evidence="1">
    <location>
        <begin position="14"/>
        <end position="49"/>
    </location>
</feature>
<gene>
    <name evidence="2" type="ORF">TorRG33x02_263310</name>
</gene>
<evidence type="ECO:0000313" key="3">
    <source>
        <dbReference type="Proteomes" id="UP000237000"/>
    </source>
</evidence>
<name>A0A2P5D3M6_TREOI</name>
<reference evidence="3" key="1">
    <citation type="submission" date="2016-06" db="EMBL/GenBank/DDBJ databases">
        <title>Parallel loss of symbiosis genes in relatives of nitrogen-fixing non-legume Parasponia.</title>
        <authorList>
            <person name="Van Velzen R."/>
            <person name="Holmer R."/>
            <person name="Bu F."/>
            <person name="Rutten L."/>
            <person name="Van Zeijl A."/>
            <person name="Liu W."/>
            <person name="Santuari L."/>
            <person name="Cao Q."/>
            <person name="Sharma T."/>
            <person name="Shen D."/>
            <person name="Roswanjaya Y."/>
            <person name="Wardhani T."/>
            <person name="Kalhor M.S."/>
            <person name="Jansen J."/>
            <person name="Van den Hoogen J."/>
            <person name="Gungor B."/>
            <person name="Hartog M."/>
            <person name="Hontelez J."/>
            <person name="Verver J."/>
            <person name="Yang W.-C."/>
            <person name="Schijlen E."/>
            <person name="Repin R."/>
            <person name="Schilthuizen M."/>
            <person name="Schranz E."/>
            <person name="Heidstra R."/>
            <person name="Miyata K."/>
            <person name="Fedorova E."/>
            <person name="Kohlen W."/>
            <person name="Bisseling T."/>
            <person name="Smit S."/>
            <person name="Geurts R."/>
        </authorList>
    </citation>
    <scope>NUCLEOTIDE SEQUENCE [LARGE SCALE GENOMIC DNA]</scope>
    <source>
        <strain evidence="3">cv. RG33-2</strain>
    </source>
</reference>
<organism evidence="2 3">
    <name type="scientific">Trema orientale</name>
    <name type="common">Charcoal tree</name>
    <name type="synonym">Celtis orientalis</name>
    <dbReference type="NCBI Taxonomy" id="63057"/>
    <lineage>
        <taxon>Eukaryota</taxon>
        <taxon>Viridiplantae</taxon>
        <taxon>Streptophyta</taxon>
        <taxon>Embryophyta</taxon>
        <taxon>Tracheophyta</taxon>
        <taxon>Spermatophyta</taxon>
        <taxon>Magnoliopsida</taxon>
        <taxon>eudicotyledons</taxon>
        <taxon>Gunneridae</taxon>
        <taxon>Pentapetalae</taxon>
        <taxon>rosids</taxon>
        <taxon>fabids</taxon>
        <taxon>Rosales</taxon>
        <taxon>Cannabaceae</taxon>
        <taxon>Trema</taxon>
    </lineage>
</organism>
<evidence type="ECO:0000256" key="1">
    <source>
        <dbReference type="SAM" id="MobiDB-lite"/>
    </source>
</evidence>
<accession>A0A2P5D3M6</accession>
<proteinExistence type="predicted"/>
<dbReference type="AlphaFoldDB" id="A0A2P5D3M6"/>
<sequence>GCSYNATNREFTKRSLSATDVRHEGDSYTGGRLEDSSGTTANHASDNIG</sequence>
<dbReference type="EMBL" id="JXTC01000300">
    <property type="protein sequence ID" value="PON67896.1"/>
    <property type="molecule type" value="Genomic_DNA"/>
</dbReference>
<keyword evidence="3" id="KW-1185">Reference proteome</keyword>
<feature type="compositionally biased region" description="Polar residues" evidence="1">
    <location>
        <begin position="36"/>
        <end position="49"/>
    </location>
</feature>